<proteinExistence type="predicted"/>
<evidence type="ECO:0000256" key="1">
    <source>
        <dbReference type="SAM" id="MobiDB-lite"/>
    </source>
</evidence>
<sequence length="197" mass="22791">MDGRRGGARAGAGHSGNSRQKGYYEERVADEEEDIQMEQCNEGLVKILKAQCAAARCFMAAFRQKYPRRRIIHDIYECKDDCDRAGFTNRVMGSAYNGAIFIISHHNNHWHVVHDCSYGGSTCRCTRLRDITDECRRWRRRFIPAVKFSTLHWLNLTIYLETDQRRIYYIQIAGRVWGLGGEAGNNTFCACITDRQR</sequence>
<accession>A0A8D8Z786</accession>
<protein>
    <submittedName>
        <fullName evidence="2">Uncharacterized protein</fullName>
    </submittedName>
</protein>
<dbReference type="EMBL" id="HBUF01434415">
    <property type="protein sequence ID" value="CAG6742320.1"/>
    <property type="molecule type" value="Transcribed_RNA"/>
</dbReference>
<reference evidence="2" key="1">
    <citation type="submission" date="2021-05" db="EMBL/GenBank/DDBJ databases">
        <authorList>
            <person name="Alioto T."/>
            <person name="Alioto T."/>
            <person name="Gomez Garrido J."/>
        </authorList>
    </citation>
    <scope>NUCLEOTIDE SEQUENCE</scope>
</reference>
<dbReference type="AlphaFoldDB" id="A0A8D8Z786"/>
<organism evidence="2">
    <name type="scientific">Cacopsylla melanoneura</name>
    <dbReference type="NCBI Taxonomy" id="428564"/>
    <lineage>
        <taxon>Eukaryota</taxon>
        <taxon>Metazoa</taxon>
        <taxon>Ecdysozoa</taxon>
        <taxon>Arthropoda</taxon>
        <taxon>Hexapoda</taxon>
        <taxon>Insecta</taxon>
        <taxon>Pterygota</taxon>
        <taxon>Neoptera</taxon>
        <taxon>Paraneoptera</taxon>
        <taxon>Hemiptera</taxon>
        <taxon>Sternorrhyncha</taxon>
        <taxon>Psylloidea</taxon>
        <taxon>Psyllidae</taxon>
        <taxon>Psyllinae</taxon>
        <taxon>Cacopsylla</taxon>
    </lineage>
</organism>
<dbReference type="EMBL" id="HBUF01267375">
    <property type="protein sequence ID" value="CAG6684435.1"/>
    <property type="molecule type" value="Transcribed_RNA"/>
</dbReference>
<dbReference type="EMBL" id="HBUF01267374">
    <property type="protein sequence ID" value="CAG6684432.1"/>
    <property type="molecule type" value="Transcribed_RNA"/>
</dbReference>
<dbReference type="EMBL" id="HBUF01107323">
    <property type="protein sequence ID" value="CAG6639444.1"/>
    <property type="molecule type" value="Transcribed_RNA"/>
</dbReference>
<dbReference type="EMBL" id="HBUF01434416">
    <property type="protein sequence ID" value="CAG6742323.1"/>
    <property type="molecule type" value="Transcribed_RNA"/>
</dbReference>
<feature type="region of interest" description="Disordered" evidence="1">
    <location>
        <begin position="1"/>
        <end position="23"/>
    </location>
</feature>
<dbReference type="EMBL" id="HBUF01107322">
    <property type="protein sequence ID" value="CAG6639441.1"/>
    <property type="molecule type" value="Transcribed_RNA"/>
</dbReference>
<evidence type="ECO:0000313" key="2">
    <source>
        <dbReference type="EMBL" id="CAG6742323.1"/>
    </source>
</evidence>
<dbReference type="EMBL" id="HBUF01107324">
    <property type="protein sequence ID" value="CAG6639447.1"/>
    <property type="molecule type" value="Transcribed_RNA"/>
</dbReference>
<name>A0A8D8Z786_9HEMI</name>